<reference evidence="2 3" key="1">
    <citation type="submission" date="2019-12" db="EMBL/GenBank/DDBJ databases">
        <title>Genomic-based taxomic classification of the family Erythrobacteraceae.</title>
        <authorList>
            <person name="Xu L."/>
        </authorList>
    </citation>
    <scope>NUCLEOTIDE SEQUENCE [LARGE SCALE GENOMIC DNA]</scope>
    <source>
        <strain evidence="2 3">S36</strain>
    </source>
</reference>
<feature type="region of interest" description="Disordered" evidence="1">
    <location>
        <begin position="29"/>
        <end position="63"/>
    </location>
</feature>
<name>A0A6I4TNI5_9SPHN</name>
<evidence type="ECO:0000256" key="1">
    <source>
        <dbReference type="SAM" id="MobiDB-lite"/>
    </source>
</evidence>
<feature type="compositionally biased region" description="Basic and acidic residues" evidence="1">
    <location>
        <begin position="54"/>
        <end position="63"/>
    </location>
</feature>
<evidence type="ECO:0000313" key="2">
    <source>
        <dbReference type="EMBL" id="MXO97635.1"/>
    </source>
</evidence>
<proteinExistence type="predicted"/>
<dbReference type="Proteomes" id="UP000469430">
    <property type="component" value="Unassembled WGS sequence"/>
</dbReference>
<organism evidence="2 3">
    <name type="scientific">Croceibacterium xixiisoli</name>
    <dbReference type="NCBI Taxonomy" id="1476466"/>
    <lineage>
        <taxon>Bacteria</taxon>
        <taxon>Pseudomonadati</taxon>
        <taxon>Pseudomonadota</taxon>
        <taxon>Alphaproteobacteria</taxon>
        <taxon>Sphingomonadales</taxon>
        <taxon>Erythrobacteraceae</taxon>
        <taxon>Croceibacterium</taxon>
    </lineage>
</organism>
<gene>
    <name evidence="2" type="ORF">GRI97_01360</name>
</gene>
<dbReference type="AlphaFoldDB" id="A0A6I4TNI5"/>
<dbReference type="EMBL" id="WTYJ01000001">
    <property type="protein sequence ID" value="MXO97635.1"/>
    <property type="molecule type" value="Genomic_DNA"/>
</dbReference>
<protein>
    <submittedName>
        <fullName evidence="2">Uncharacterized protein</fullName>
    </submittedName>
</protein>
<keyword evidence="3" id="KW-1185">Reference proteome</keyword>
<sequence length="63" mass="7006">MIDYFTLALTHGLMLIAIWRLAFRADLDADDGTDSPRAKPWMRGRPASAGERAATARERTDDA</sequence>
<accession>A0A6I4TNI5</accession>
<dbReference type="RefSeq" id="WP_161389353.1">
    <property type="nucleotide sequence ID" value="NZ_JBHSCP010000001.1"/>
</dbReference>
<evidence type="ECO:0000313" key="3">
    <source>
        <dbReference type="Proteomes" id="UP000469430"/>
    </source>
</evidence>
<comment type="caution">
    <text evidence="2">The sequence shown here is derived from an EMBL/GenBank/DDBJ whole genome shotgun (WGS) entry which is preliminary data.</text>
</comment>